<sequence>MEVGVSPYNEFRLRRLVGSLRAAEFGVECWEKAKYTPWKSWHLAHAKAVAQYREYKLSSFLKHHGVEL</sequence>
<proteinExistence type="predicted"/>
<dbReference type="Proteomes" id="UP000232689">
    <property type="component" value="Segment"/>
</dbReference>
<keyword evidence="2" id="KW-1185">Reference proteome</keyword>
<evidence type="ECO:0000313" key="2">
    <source>
        <dbReference type="Proteomes" id="UP000232689"/>
    </source>
</evidence>
<accession>S4TQ33</accession>
<evidence type="ECO:0000313" key="1">
    <source>
        <dbReference type="EMBL" id="AGF87748.1"/>
    </source>
</evidence>
<gene>
    <name evidence="1" type="ORF">SP101_00225</name>
</gene>
<protein>
    <submittedName>
        <fullName evidence="1">Uncharacterized protein</fullName>
    </submittedName>
</protein>
<name>S4TQ33_9CAUD</name>
<organism evidence="1 2">
    <name type="scientific">Salmonella phage FSL SP-101</name>
    <dbReference type="NCBI Taxonomy" id="1173752"/>
    <lineage>
        <taxon>Viruses</taxon>
        <taxon>Duplodnaviria</taxon>
        <taxon>Heunggongvirae</taxon>
        <taxon>Uroviricota</taxon>
        <taxon>Caudoviricetes</taxon>
        <taxon>Sarkviridae</taxon>
        <taxon>Guernseyvirinae</taxon>
        <taxon>Jerseyvirus</taxon>
        <taxon>Jerseyvirus SP101</taxon>
    </lineage>
</organism>
<dbReference type="EMBL" id="KC139511">
    <property type="protein sequence ID" value="AGF87748.1"/>
    <property type="molecule type" value="Genomic_DNA"/>
</dbReference>
<dbReference type="OrthoDB" id="37055at10239"/>
<reference evidence="1 2" key="1">
    <citation type="journal article" date="2013" name="BMC Genomics">
        <title>Genomic characterization provides new insight into Salmonella phage diversity.</title>
        <authorList>
            <person name="Moreno Switt A.I."/>
            <person name="Orsi R.H."/>
            <person name="den Bakker H.C."/>
            <person name="Vongkamjan K."/>
            <person name="Altier C."/>
            <person name="Wiedmann M."/>
        </authorList>
    </citation>
    <scope>NUCLEOTIDE SEQUENCE [LARGE SCALE GENOMIC DNA]</scope>
</reference>